<feature type="chain" id="PRO_5013298980" evidence="1">
    <location>
        <begin position="20"/>
        <end position="419"/>
    </location>
</feature>
<dbReference type="PANTHER" id="PTHR31299:SF0">
    <property type="entry name" value="ESTERASE, PUTATIVE (AFU_ORTHOLOGUE AFUA_1G05850)-RELATED"/>
    <property type="match status" value="1"/>
</dbReference>
<evidence type="ECO:0000313" key="3">
    <source>
        <dbReference type="Proteomes" id="UP000193804"/>
    </source>
</evidence>
<evidence type="ECO:0000313" key="2">
    <source>
        <dbReference type="EMBL" id="SMG37572.1"/>
    </source>
</evidence>
<evidence type="ECO:0000256" key="1">
    <source>
        <dbReference type="SAM" id="SignalP"/>
    </source>
</evidence>
<gene>
    <name evidence="2" type="ORF">SAMN05661096_02467</name>
</gene>
<dbReference type="InterPro" id="IPR052036">
    <property type="entry name" value="Hydrolase/PRTase-associated"/>
</dbReference>
<sequence length="419" mass="48121">MKFKLLILSAFLFSNQLIAQEKLPHIPLATYDYTESTEELHQLDQYFTDVTIVGLGESTHGTSEFTSMRHRLFRYLVEKHGFNTLFLEEDYATCLKVDAYIKGAEGNVQNIVKSFNQWPWMTQEMADLISWMREYNKSNNDQQLSFVGVDLQYYKTTLNVIDSILIKHSPNLKTELTVSETTDREFMTKSNNDGLEKYKAIVAERKASMDELNLTESDKTKLKHLLRGLSLIIEEKNNLDYGAYRDVKMAENVMAHTEQDITKAIFWANNTHVLKICGNEKKGNCRAGANLKNWMGSKYFSIALDFDQGGFNAYYLSNKAGDKNDITSYTLGEVAVDPAIENSIAHYFRDSYESSVFIPTESFQKRKVRKLAGRFVGASFNNMSKTGQQTYFENWYSKKYDAIILIKNTTPTLLLSHEN</sequence>
<keyword evidence="1" id="KW-0732">Signal</keyword>
<reference evidence="3" key="1">
    <citation type="submission" date="2017-04" db="EMBL/GenBank/DDBJ databases">
        <authorList>
            <person name="Varghese N."/>
            <person name="Submissions S."/>
        </authorList>
    </citation>
    <scope>NUCLEOTIDE SEQUENCE [LARGE SCALE GENOMIC DNA]</scope>
    <source>
        <strain evidence="3">DSM 4125</strain>
    </source>
</reference>
<dbReference type="STRING" id="1028.SAMN05661096_02467"/>
<feature type="signal peptide" evidence="1">
    <location>
        <begin position="1"/>
        <end position="19"/>
    </location>
</feature>
<accession>A0A1X7K9R9</accession>
<dbReference type="AlphaFoldDB" id="A0A1X7K9R9"/>
<dbReference type="SUPFAM" id="SSF159501">
    <property type="entry name" value="EreA/ChaN-like"/>
    <property type="match status" value="1"/>
</dbReference>
<dbReference type="PANTHER" id="PTHR31299">
    <property type="entry name" value="ESTERASE, PUTATIVE (AFU_ORTHOLOGUE AFUA_1G05850)-RELATED"/>
    <property type="match status" value="1"/>
</dbReference>
<dbReference type="GO" id="GO:0046677">
    <property type="term" value="P:response to antibiotic"/>
    <property type="evidence" value="ECO:0007669"/>
    <property type="project" value="InterPro"/>
</dbReference>
<proteinExistence type="predicted"/>
<keyword evidence="3" id="KW-1185">Reference proteome</keyword>
<dbReference type="Gene3D" id="1.20.1440.30">
    <property type="entry name" value="Biosynthetic Protein domain"/>
    <property type="match status" value="1"/>
</dbReference>
<organism evidence="2 3">
    <name type="scientific">Marivirga sericea</name>
    <dbReference type="NCBI Taxonomy" id="1028"/>
    <lineage>
        <taxon>Bacteria</taxon>
        <taxon>Pseudomonadati</taxon>
        <taxon>Bacteroidota</taxon>
        <taxon>Cytophagia</taxon>
        <taxon>Cytophagales</taxon>
        <taxon>Marivirgaceae</taxon>
        <taxon>Marivirga</taxon>
    </lineage>
</organism>
<protein>
    <submittedName>
        <fullName evidence="2">Erythromycin esterase</fullName>
    </submittedName>
</protein>
<dbReference type="InterPro" id="IPR007815">
    <property type="entry name" value="Emycin_Estase"/>
</dbReference>
<dbReference type="Pfam" id="PF05139">
    <property type="entry name" value="Erythro_esteras"/>
    <property type="match status" value="1"/>
</dbReference>
<name>A0A1X7K9R9_9BACT</name>
<dbReference type="EMBL" id="FXAW01000005">
    <property type="protein sequence ID" value="SMG37572.1"/>
    <property type="molecule type" value="Genomic_DNA"/>
</dbReference>
<dbReference type="CDD" id="cd14728">
    <property type="entry name" value="Ere-like"/>
    <property type="match status" value="1"/>
</dbReference>
<dbReference type="Gene3D" id="3.40.1660.10">
    <property type="entry name" value="EreA-like (biosynthetic domain)"/>
    <property type="match status" value="1"/>
</dbReference>
<dbReference type="RefSeq" id="WP_085517604.1">
    <property type="nucleotide sequence ID" value="NZ_FXAW01000005.1"/>
</dbReference>
<dbReference type="Gene3D" id="3.30.1870.10">
    <property type="entry name" value="EreA-like, domain 2"/>
    <property type="match status" value="1"/>
</dbReference>
<dbReference type="OrthoDB" id="9810066at2"/>
<dbReference type="Proteomes" id="UP000193804">
    <property type="component" value="Unassembled WGS sequence"/>
</dbReference>